<dbReference type="Pfam" id="PF08327">
    <property type="entry name" value="AHSA1"/>
    <property type="match status" value="1"/>
</dbReference>
<protein>
    <recommendedName>
        <fullName evidence="2">Activator of Hsp90 ATPase homologue 1/2-like C-terminal domain-containing protein</fullName>
    </recommendedName>
</protein>
<keyword evidence="4" id="KW-1185">Reference proteome</keyword>
<dbReference type="InterPro" id="IPR013538">
    <property type="entry name" value="ASHA1/2-like_C"/>
</dbReference>
<dbReference type="Gene3D" id="3.30.530.20">
    <property type="match status" value="1"/>
</dbReference>
<gene>
    <name evidence="3" type="ORF">GCM10010521_47040</name>
</gene>
<reference evidence="4" key="1">
    <citation type="journal article" date="2019" name="Int. J. Syst. Evol. Microbiol.">
        <title>The Global Catalogue of Microorganisms (GCM) 10K type strain sequencing project: providing services to taxonomists for standard genome sequencing and annotation.</title>
        <authorList>
            <consortium name="The Broad Institute Genomics Platform"/>
            <consortium name="The Broad Institute Genome Sequencing Center for Infectious Disease"/>
            <person name="Wu L."/>
            <person name="Ma J."/>
        </authorList>
    </citation>
    <scope>NUCLEOTIDE SEQUENCE [LARGE SCALE GENOMIC DNA]</scope>
    <source>
        <strain evidence="4">JCM 11574</strain>
    </source>
</reference>
<dbReference type="Proteomes" id="UP001500893">
    <property type="component" value="Unassembled WGS sequence"/>
</dbReference>
<dbReference type="SUPFAM" id="SSF55961">
    <property type="entry name" value="Bet v1-like"/>
    <property type="match status" value="1"/>
</dbReference>
<dbReference type="InterPro" id="IPR023393">
    <property type="entry name" value="START-like_dom_sf"/>
</dbReference>
<sequence>MSPMYTTRVVRHVPAPPHAVYRILTDPDAVAAWRVPAGMTARVHTFEAREGGSFRISLSYDDPSGAGKSGGHTDTYRGHFARLVPGALVVEVFAFETGDDALRSTMTMTTTLTAADGGTDVEIRHEGVPDAIPRRDNELGTRMALDNLARLAGEWQSPEPE</sequence>
<comment type="similarity">
    <text evidence="1">Belongs to the AHA1 family.</text>
</comment>
<accession>A0ABP6NN18</accession>
<evidence type="ECO:0000259" key="2">
    <source>
        <dbReference type="Pfam" id="PF08327"/>
    </source>
</evidence>
<comment type="caution">
    <text evidence="3">The sequence shown here is derived from an EMBL/GenBank/DDBJ whole genome shotgun (WGS) entry which is preliminary data.</text>
</comment>
<proteinExistence type="inferred from homology"/>
<feature type="domain" description="Activator of Hsp90 ATPase homologue 1/2-like C-terminal" evidence="2">
    <location>
        <begin position="15"/>
        <end position="152"/>
    </location>
</feature>
<dbReference type="EMBL" id="BAAAVM010000074">
    <property type="protein sequence ID" value="GAA3153806.1"/>
    <property type="molecule type" value="Genomic_DNA"/>
</dbReference>
<evidence type="ECO:0000256" key="1">
    <source>
        <dbReference type="ARBA" id="ARBA00006817"/>
    </source>
</evidence>
<evidence type="ECO:0000313" key="3">
    <source>
        <dbReference type="EMBL" id="GAA3153806.1"/>
    </source>
</evidence>
<organism evidence="3 4">
    <name type="scientific">Streptomyces rameus</name>
    <dbReference type="NCBI Taxonomy" id="68261"/>
    <lineage>
        <taxon>Bacteria</taxon>
        <taxon>Bacillati</taxon>
        <taxon>Actinomycetota</taxon>
        <taxon>Actinomycetes</taxon>
        <taxon>Kitasatosporales</taxon>
        <taxon>Streptomycetaceae</taxon>
        <taxon>Streptomyces</taxon>
    </lineage>
</organism>
<evidence type="ECO:0000313" key="4">
    <source>
        <dbReference type="Proteomes" id="UP001500893"/>
    </source>
</evidence>
<name>A0ABP6NN18_9ACTN</name>